<dbReference type="SUPFAM" id="SSF50621">
    <property type="entry name" value="Alanine racemase C-terminal domain-like"/>
    <property type="match status" value="1"/>
</dbReference>
<dbReference type="PANTHER" id="PTHR43727:SF2">
    <property type="entry name" value="GROUP IV DECARBOXYLASE"/>
    <property type="match status" value="1"/>
</dbReference>
<keyword evidence="2 5" id="KW-0210">Decarboxylase</keyword>
<evidence type="ECO:0000256" key="7">
    <source>
        <dbReference type="PIRSR" id="PIRSR600183-50"/>
    </source>
</evidence>
<feature type="binding site" evidence="5">
    <location>
        <position position="355"/>
    </location>
    <ligand>
        <name>substrate</name>
    </ligand>
</feature>
<accession>A0A931LYV5</accession>
<comment type="caution">
    <text evidence="11">The sequence shown here is derived from an EMBL/GenBank/DDBJ whole genome shotgun (WGS) entry which is preliminary data.</text>
</comment>
<keyword evidence="4 5" id="KW-0456">Lyase</keyword>
<comment type="function">
    <text evidence="5">Specifically catalyzes the decarboxylation of meso-diaminopimelate (meso-DAP) to L-lysine.</text>
</comment>
<dbReference type="InterPro" id="IPR022644">
    <property type="entry name" value="De-COase2_N"/>
</dbReference>
<sequence>MIQAPRLDGRFRLSEIQARELAKDFGTPLYVIDETAFRSRIRRYRDALAASYPRTELSFAAKANSTLAVLAIAHQEGCVLDVASEGELRAALAAGAPGSTCRLHGNFKRSDELDFALAQGIGEIVVDSLDEIEMLAARAFGATRLVLRLAPAVNPVTHEKISTGQADTKFGLGISSGAAEAAVRRCVELGLPLSGYHCHVGSQLLDPEAQLLGGETIARFAVQMAKLHGVTPLSLNVGGGLGVRYVDEEPMEVEEYCRLVAAGVSRALEGSGLAPTLAHEPGRALVAESGVTLYTVGPIKEVDLGRGAQRVYVSVDGGMSDNPRPALYDAAYTVLPLAAGDGPTRKVTVCGRHCEADTMFRDVELPVDLKPGDLLQVLCTGAYASSMASNYNRFPRPATVLIRPDGKPEIVQERETWDQVLAREPIPEDLRT</sequence>
<feature type="modified residue" description="N6-(pyridoxal phosphate)lysine" evidence="5 7">
    <location>
        <position position="62"/>
    </location>
</feature>
<dbReference type="EMBL" id="JACOSL010000006">
    <property type="protein sequence ID" value="MBI1755711.1"/>
    <property type="molecule type" value="Genomic_DNA"/>
</dbReference>
<evidence type="ECO:0000256" key="3">
    <source>
        <dbReference type="ARBA" id="ARBA00022898"/>
    </source>
</evidence>
<feature type="binding site" evidence="5">
    <location>
        <position position="240"/>
    </location>
    <ligand>
        <name>pyridoxal 5'-phosphate</name>
        <dbReference type="ChEBI" id="CHEBI:597326"/>
    </ligand>
</feature>
<dbReference type="Proteomes" id="UP000727962">
    <property type="component" value="Unassembled WGS sequence"/>
</dbReference>
<keyword evidence="5" id="KW-0028">Amino-acid biosynthesis</keyword>
<dbReference type="NCBIfam" id="TIGR01048">
    <property type="entry name" value="lysA"/>
    <property type="match status" value="1"/>
</dbReference>
<comment type="catalytic activity">
    <reaction evidence="5 8">
        <text>meso-2,6-diaminopimelate + H(+) = L-lysine + CO2</text>
        <dbReference type="Rhea" id="RHEA:15101"/>
        <dbReference type="ChEBI" id="CHEBI:15378"/>
        <dbReference type="ChEBI" id="CHEBI:16526"/>
        <dbReference type="ChEBI" id="CHEBI:32551"/>
        <dbReference type="ChEBI" id="CHEBI:57791"/>
        <dbReference type="EC" id="4.1.1.20"/>
    </reaction>
</comment>
<keyword evidence="3 5" id="KW-0663">Pyridoxal phosphate</keyword>
<comment type="subunit">
    <text evidence="5">Homodimer.</text>
</comment>
<dbReference type="GO" id="GO:0008836">
    <property type="term" value="F:diaminopimelate decarboxylase activity"/>
    <property type="evidence" value="ECO:0007669"/>
    <property type="project" value="UniProtKB-UniRule"/>
</dbReference>
<dbReference type="InterPro" id="IPR022657">
    <property type="entry name" value="De-COase2_CS"/>
</dbReference>
<feature type="binding site" evidence="5">
    <location>
        <position position="283"/>
    </location>
    <ligand>
        <name>substrate</name>
    </ligand>
</feature>
<comment type="cofactor">
    <cofactor evidence="1 5 7 8">
        <name>pyridoxal 5'-phosphate</name>
        <dbReference type="ChEBI" id="CHEBI:597326"/>
    </cofactor>
</comment>
<feature type="binding site" evidence="5">
    <location>
        <begin position="280"/>
        <end position="283"/>
    </location>
    <ligand>
        <name>pyridoxal 5'-phosphate</name>
        <dbReference type="ChEBI" id="CHEBI:597326"/>
    </ligand>
</feature>
<feature type="binding site" evidence="5">
    <location>
        <position position="383"/>
    </location>
    <ligand>
        <name>pyridoxal 5'-phosphate</name>
        <dbReference type="ChEBI" id="CHEBI:597326"/>
    </ligand>
</feature>
<feature type="domain" description="Orn/DAP/Arg decarboxylase 2 C-terminal" evidence="9">
    <location>
        <begin position="31"/>
        <end position="381"/>
    </location>
</feature>
<evidence type="ECO:0000256" key="2">
    <source>
        <dbReference type="ARBA" id="ARBA00022793"/>
    </source>
</evidence>
<comment type="similarity">
    <text evidence="5">Belongs to the Orn/Lys/Arg decarboxylase class-II family. LysA subfamily.</text>
</comment>
<evidence type="ECO:0000256" key="4">
    <source>
        <dbReference type="ARBA" id="ARBA00023239"/>
    </source>
</evidence>
<feature type="active site" description="Proton donor" evidence="7">
    <location>
        <position position="354"/>
    </location>
</feature>
<evidence type="ECO:0000313" key="12">
    <source>
        <dbReference type="Proteomes" id="UP000727962"/>
    </source>
</evidence>
<feature type="binding site" evidence="5">
    <location>
        <position position="324"/>
    </location>
    <ligand>
        <name>substrate</name>
    </ligand>
</feature>
<dbReference type="PROSITE" id="PS00878">
    <property type="entry name" value="ODR_DC_2_1"/>
    <property type="match status" value="1"/>
</dbReference>
<proteinExistence type="inferred from homology"/>
<dbReference type="Pfam" id="PF02784">
    <property type="entry name" value="Orn_Arg_deC_N"/>
    <property type="match status" value="1"/>
</dbReference>
<dbReference type="InterPro" id="IPR002986">
    <property type="entry name" value="DAP_deCOOHase_LysA"/>
</dbReference>
<evidence type="ECO:0000256" key="8">
    <source>
        <dbReference type="RuleBase" id="RU003738"/>
    </source>
</evidence>
<feature type="binding site" evidence="5">
    <location>
        <position position="328"/>
    </location>
    <ligand>
        <name>substrate</name>
    </ligand>
</feature>
<dbReference type="InterPro" id="IPR029066">
    <property type="entry name" value="PLP-binding_barrel"/>
</dbReference>
<dbReference type="GO" id="GO:0009089">
    <property type="term" value="P:lysine biosynthetic process via diaminopimelate"/>
    <property type="evidence" value="ECO:0007669"/>
    <property type="project" value="UniProtKB-UniRule"/>
</dbReference>
<dbReference type="InterPro" id="IPR009006">
    <property type="entry name" value="Ala_racemase/Decarboxylase_C"/>
</dbReference>
<dbReference type="PRINTS" id="PR01179">
    <property type="entry name" value="ODADCRBXLASE"/>
</dbReference>
<dbReference type="PANTHER" id="PTHR43727">
    <property type="entry name" value="DIAMINOPIMELATE DECARBOXYLASE"/>
    <property type="match status" value="1"/>
</dbReference>
<dbReference type="GO" id="GO:0030170">
    <property type="term" value="F:pyridoxal phosphate binding"/>
    <property type="evidence" value="ECO:0007669"/>
    <property type="project" value="UniProtKB-UniRule"/>
</dbReference>
<reference evidence="11" key="1">
    <citation type="submission" date="2020-07" db="EMBL/GenBank/DDBJ databases">
        <title>Huge and variable diversity of episymbiotic CPR bacteria and DPANN archaea in groundwater ecosystems.</title>
        <authorList>
            <person name="He C.Y."/>
            <person name="Keren R."/>
            <person name="Whittaker M."/>
            <person name="Farag I.F."/>
            <person name="Doudna J."/>
            <person name="Cate J.H.D."/>
            <person name="Banfield J.F."/>
        </authorList>
    </citation>
    <scope>NUCLEOTIDE SEQUENCE</scope>
    <source>
        <strain evidence="11">NC_groundwater_17_Pr7_B-0.1um_64_12</strain>
    </source>
</reference>
<name>A0A931LYV5_FIMGI</name>
<evidence type="ECO:0000259" key="9">
    <source>
        <dbReference type="Pfam" id="PF00278"/>
    </source>
</evidence>
<evidence type="ECO:0000256" key="1">
    <source>
        <dbReference type="ARBA" id="ARBA00001933"/>
    </source>
</evidence>
<dbReference type="Pfam" id="PF00278">
    <property type="entry name" value="Orn_DAP_Arg_deC"/>
    <property type="match status" value="1"/>
</dbReference>
<dbReference type="PRINTS" id="PR01181">
    <property type="entry name" value="DAPDCRBXLASE"/>
</dbReference>
<dbReference type="PROSITE" id="PS00879">
    <property type="entry name" value="ODR_DC_2_2"/>
    <property type="match status" value="1"/>
</dbReference>
<dbReference type="EC" id="4.1.1.20" evidence="5 6"/>
<dbReference type="Gene3D" id="3.20.20.10">
    <property type="entry name" value="Alanine racemase"/>
    <property type="match status" value="1"/>
</dbReference>
<evidence type="ECO:0000313" key="11">
    <source>
        <dbReference type="EMBL" id="MBI1755711.1"/>
    </source>
</evidence>
<organism evidence="11 12">
    <name type="scientific">Fimbriimonas ginsengisoli</name>
    <dbReference type="NCBI Taxonomy" id="1005039"/>
    <lineage>
        <taxon>Bacteria</taxon>
        <taxon>Bacillati</taxon>
        <taxon>Armatimonadota</taxon>
        <taxon>Fimbriimonadia</taxon>
        <taxon>Fimbriimonadales</taxon>
        <taxon>Fimbriimonadaceae</taxon>
        <taxon>Fimbriimonas</taxon>
    </lineage>
</organism>
<dbReference type="InterPro" id="IPR022653">
    <property type="entry name" value="De-COase2_pyr-phos_BS"/>
</dbReference>
<evidence type="ECO:0000256" key="5">
    <source>
        <dbReference type="HAMAP-Rule" id="MF_02120"/>
    </source>
</evidence>
<dbReference type="CDD" id="cd06828">
    <property type="entry name" value="PLPDE_III_DapDC"/>
    <property type="match status" value="1"/>
</dbReference>
<gene>
    <name evidence="5 11" type="primary">lysA</name>
    <name evidence="11" type="ORF">HYR64_01215</name>
</gene>
<dbReference type="HAMAP" id="MF_02120">
    <property type="entry name" value="LysA"/>
    <property type="match status" value="1"/>
</dbReference>
<keyword evidence="5 8" id="KW-0457">Lysine biosynthesis</keyword>
<dbReference type="AlphaFoldDB" id="A0A931LYV5"/>
<evidence type="ECO:0000259" key="10">
    <source>
        <dbReference type="Pfam" id="PF02784"/>
    </source>
</evidence>
<dbReference type="SUPFAM" id="SSF51419">
    <property type="entry name" value="PLP-binding barrel"/>
    <property type="match status" value="1"/>
</dbReference>
<dbReference type="FunFam" id="3.20.20.10:FF:000003">
    <property type="entry name" value="Diaminopimelate decarboxylase"/>
    <property type="match status" value="1"/>
</dbReference>
<dbReference type="InterPro" id="IPR000183">
    <property type="entry name" value="Orn/DAP/Arg_de-COase"/>
</dbReference>
<evidence type="ECO:0000256" key="6">
    <source>
        <dbReference type="NCBIfam" id="TIGR01048"/>
    </source>
</evidence>
<dbReference type="Gene3D" id="2.40.37.10">
    <property type="entry name" value="Lyase, Ornithine Decarboxylase, Chain A, domain 1"/>
    <property type="match status" value="1"/>
</dbReference>
<feature type="domain" description="Orn/DAP/Arg decarboxylase 2 N-terminal" evidence="10">
    <location>
        <begin position="40"/>
        <end position="287"/>
    </location>
</feature>
<dbReference type="InterPro" id="IPR022643">
    <property type="entry name" value="De-COase2_C"/>
</dbReference>
<feature type="binding site" evidence="5">
    <location>
        <position position="383"/>
    </location>
    <ligand>
        <name>substrate</name>
    </ligand>
</feature>
<protein>
    <recommendedName>
        <fullName evidence="5 6">Diaminopimelate decarboxylase</fullName>
        <shortName evidence="5">DAP decarboxylase</shortName>
        <shortName evidence="5">DAPDC</shortName>
        <ecNumber evidence="5 6">4.1.1.20</ecNumber>
    </recommendedName>
</protein>
<comment type="pathway">
    <text evidence="5 8">Amino-acid biosynthesis; L-lysine biosynthesis via DAP pathway; L-lysine from DL-2,6-diaminopimelate: step 1/1.</text>
</comment>